<dbReference type="RefSeq" id="WP_109572746.1">
    <property type="nucleotide sequence ID" value="NZ_UHJL01000002.1"/>
</dbReference>
<accession>A0A380S4R3</accession>
<dbReference type="EMBL" id="UHJL01000002">
    <property type="protein sequence ID" value="SUQ24189.1"/>
    <property type="molecule type" value="Genomic_DNA"/>
</dbReference>
<organism evidence="1 2">
    <name type="scientific">Fibrobacter succinogenes</name>
    <name type="common">Bacteroides succinogenes</name>
    <dbReference type="NCBI Taxonomy" id="833"/>
    <lineage>
        <taxon>Bacteria</taxon>
        <taxon>Pseudomonadati</taxon>
        <taxon>Fibrobacterota</taxon>
        <taxon>Fibrobacteria</taxon>
        <taxon>Fibrobacterales</taxon>
        <taxon>Fibrobacteraceae</taxon>
        <taxon>Fibrobacter</taxon>
    </lineage>
</organism>
<name>A0A380S4R3_FIBSU</name>
<dbReference type="AlphaFoldDB" id="A0A380S4R3"/>
<dbReference type="Proteomes" id="UP000255423">
    <property type="component" value="Unassembled WGS sequence"/>
</dbReference>
<evidence type="ECO:0000313" key="1">
    <source>
        <dbReference type="EMBL" id="SUQ24189.1"/>
    </source>
</evidence>
<reference evidence="1 2" key="1">
    <citation type="submission" date="2017-08" db="EMBL/GenBank/DDBJ databases">
        <authorList>
            <person name="de Groot N.N."/>
        </authorList>
    </citation>
    <scope>NUCLEOTIDE SEQUENCE [LARGE SCALE GENOMIC DNA]</scope>
    <source>
        <strain evidence="1 2">HM2</strain>
    </source>
</reference>
<sequence>MENDTFGGAILAWVKSAKAFLKVQAGTGDNLLEEDIREGFTEYCLWSTFRPECIDTDGELDMEYLDSGMVLFTESPGTKAALQSCYKEAFGKEYDESDIIVLQEE</sequence>
<proteinExistence type="predicted"/>
<evidence type="ECO:0000313" key="2">
    <source>
        <dbReference type="Proteomes" id="UP000255423"/>
    </source>
</evidence>
<gene>
    <name evidence="1" type="ORF">SAMN05661053_1583</name>
</gene>
<protein>
    <submittedName>
        <fullName evidence="1">Uncharacterized protein</fullName>
    </submittedName>
</protein>